<keyword evidence="2" id="KW-1185">Reference proteome</keyword>
<accession>A0ABD2CZB3</accession>
<dbReference type="EMBL" id="JAYRBN010000010">
    <property type="protein sequence ID" value="KAL2750441.1"/>
    <property type="molecule type" value="Genomic_DNA"/>
</dbReference>
<sequence length="163" mass="18935">MFNTEQNMAVGELQGKLVLASHSYTTSRENFTSGFLKRCFPTNVGCFQGFHVIGFASCWRYRRMVAPLSLRRVWLETSGWMNRARASQRVYVDVTINIVLRENSMTFSLSNPRQTSCCWLDVRSLERDDNGIDRSMNRRNKLYWKQQQCISVLTTSRDSDALI</sequence>
<dbReference type="Proteomes" id="UP001607303">
    <property type="component" value="Unassembled WGS sequence"/>
</dbReference>
<protein>
    <submittedName>
        <fullName evidence="1">Uncharacterized protein</fullName>
    </submittedName>
</protein>
<reference evidence="1 2" key="1">
    <citation type="journal article" date="2024" name="Ann. Entomol. Soc. Am.">
        <title>Genomic analyses of the southern and eastern yellowjacket wasps (Hymenoptera: Vespidae) reveal evolutionary signatures of social life.</title>
        <authorList>
            <person name="Catto M.A."/>
            <person name="Caine P.B."/>
            <person name="Orr S.E."/>
            <person name="Hunt B.G."/>
            <person name="Goodisman M.A.D."/>
        </authorList>
    </citation>
    <scope>NUCLEOTIDE SEQUENCE [LARGE SCALE GENOMIC DNA]</scope>
    <source>
        <strain evidence="1">232</strain>
        <tissue evidence="1">Head and thorax</tissue>
    </source>
</reference>
<evidence type="ECO:0000313" key="2">
    <source>
        <dbReference type="Proteomes" id="UP001607303"/>
    </source>
</evidence>
<gene>
    <name evidence="1" type="ORF">V1477_001231</name>
</gene>
<organism evidence="1 2">
    <name type="scientific">Vespula maculifrons</name>
    <name type="common">Eastern yellow jacket</name>
    <name type="synonym">Wasp</name>
    <dbReference type="NCBI Taxonomy" id="7453"/>
    <lineage>
        <taxon>Eukaryota</taxon>
        <taxon>Metazoa</taxon>
        <taxon>Ecdysozoa</taxon>
        <taxon>Arthropoda</taxon>
        <taxon>Hexapoda</taxon>
        <taxon>Insecta</taxon>
        <taxon>Pterygota</taxon>
        <taxon>Neoptera</taxon>
        <taxon>Endopterygota</taxon>
        <taxon>Hymenoptera</taxon>
        <taxon>Apocrita</taxon>
        <taxon>Aculeata</taxon>
        <taxon>Vespoidea</taxon>
        <taxon>Vespidae</taxon>
        <taxon>Vespinae</taxon>
        <taxon>Vespula</taxon>
    </lineage>
</organism>
<evidence type="ECO:0000313" key="1">
    <source>
        <dbReference type="EMBL" id="KAL2750441.1"/>
    </source>
</evidence>
<comment type="caution">
    <text evidence="1">The sequence shown here is derived from an EMBL/GenBank/DDBJ whole genome shotgun (WGS) entry which is preliminary data.</text>
</comment>
<proteinExistence type="predicted"/>
<dbReference type="AlphaFoldDB" id="A0ABD2CZB3"/>
<name>A0ABD2CZB3_VESMC</name>